<protein>
    <recommendedName>
        <fullName evidence="5">HTH CENPB-type domain-containing protein</fullName>
    </recommendedName>
</protein>
<dbReference type="Pfam" id="PF09607">
    <property type="entry name" value="BrkDBD"/>
    <property type="match status" value="1"/>
</dbReference>
<dbReference type="Gene3D" id="1.10.10.60">
    <property type="entry name" value="Homeodomain-like"/>
    <property type="match status" value="1"/>
</dbReference>
<dbReference type="PANTHER" id="PTHR19303">
    <property type="entry name" value="TRANSPOSON"/>
    <property type="match status" value="1"/>
</dbReference>
<dbReference type="GO" id="GO:0005634">
    <property type="term" value="C:nucleus"/>
    <property type="evidence" value="ECO:0007669"/>
    <property type="project" value="TreeGrafter"/>
</dbReference>
<dbReference type="InterPro" id="IPR050863">
    <property type="entry name" value="CenT-Element_Derived"/>
</dbReference>
<dbReference type="HOGENOM" id="CLU_033137_3_0_1"/>
<proteinExistence type="predicted"/>
<dbReference type="eggNOG" id="KOG3105">
    <property type="taxonomic scope" value="Eukaryota"/>
</dbReference>
<reference evidence="4" key="1">
    <citation type="submission" date="2011-10" db="EMBL/GenBank/DDBJ databases">
        <authorList>
            <consortium name="Soft-shell Turtle Genome Consortium"/>
        </authorList>
    </citation>
    <scope>NUCLEOTIDE SEQUENCE [LARGE SCALE GENOMIC DNA]</scope>
    <source>
        <strain evidence="4">Daiwa-1</strain>
    </source>
</reference>
<dbReference type="Proteomes" id="UP000007267">
    <property type="component" value="Unassembled WGS sequence"/>
</dbReference>
<dbReference type="GeneTree" id="ENSGT00940000163759"/>
<feature type="domain" description="DDE-1" evidence="1">
    <location>
        <begin position="198"/>
        <end position="364"/>
    </location>
</feature>
<dbReference type="InterPro" id="IPR018586">
    <property type="entry name" value="Brinker_DNA-bd"/>
</dbReference>
<dbReference type="Pfam" id="PF03184">
    <property type="entry name" value="DDE_1"/>
    <property type="match status" value="1"/>
</dbReference>
<organism evidence="3 4">
    <name type="scientific">Pelodiscus sinensis</name>
    <name type="common">Chinese softshell turtle</name>
    <name type="synonym">Trionyx sinensis</name>
    <dbReference type="NCBI Taxonomy" id="13735"/>
    <lineage>
        <taxon>Eukaryota</taxon>
        <taxon>Metazoa</taxon>
        <taxon>Chordata</taxon>
        <taxon>Craniata</taxon>
        <taxon>Vertebrata</taxon>
        <taxon>Euteleostomi</taxon>
        <taxon>Archelosauria</taxon>
        <taxon>Testudinata</taxon>
        <taxon>Testudines</taxon>
        <taxon>Cryptodira</taxon>
        <taxon>Trionychia</taxon>
        <taxon>Trionychidae</taxon>
        <taxon>Pelodiscus</taxon>
    </lineage>
</organism>
<evidence type="ECO:0000313" key="3">
    <source>
        <dbReference type="Ensembl" id="ENSPSIP00000016423.1"/>
    </source>
</evidence>
<dbReference type="OMA" id="WICEHRC"/>
<feature type="domain" description="Brinker DNA-binding" evidence="2">
    <location>
        <begin position="1"/>
        <end position="49"/>
    </location>
</feature>
<dbReference type="PANTHER" id="PTHR19303:SF71">
    <property type="entry name" value="ZINC FINGER PHD-TYPE DOMAIN-CONTAINING PROTEIN"/>
    <property type="match status" value="1"/>
</dbReference>
<name>K7G812_PELSI</name>
<keyword evidence="4" id="KW-1185">Reference proteome</keyword>
<evidence type="ECO:0000259" key="2">
    <source>
        <dbReference type="Pfam" id="PF09607"/>
    </source>
</evidence>
<evidence type="ECO:0000259" key="1">
    <source>
        <dbReference type="Pfam" id="PF03184"/>
    </source>
</evidence>
<dbReference type="EMBL" id="AGCU01036316">
    <property type="status" value="NOT_ANNOTATED_CDS"/>
    <property type="molecule type" value="Genomic_DNA"/>
</dbReference>
<dbReference type="Ensembl" id="ENSPSIT00000016499.1">
    <property type="protein sequence ID" value="ENSPSIP00000016423.1"/>
    <property type="gene ID" value="ENSPSIG00000014634.1"/>
</dbReference>
<dbReference type="GO" id="GO:0003677">
    <property type="term" value="F:DNA binding"/>
    <property type="evidence" value="ECO:0007669"/>
    <property type="project" value="TreeGrafter"/>
</dbReference>
<sequence length="378" mass="43295">RKSYTADFKLYVVTYSKDNGNRAAGRKYSMNEKSVWEWRKEEAELENLHPRKRAQRGKKAKWPNLEENLLKWICEHRCYEDMDREQKGGANGSHTIQAMEQKIYDFKGGSGNWVYKFMWRNNLSVHAQTSAGQWLPDEWEKKMDDFKTFDELGLQPSNVINMDVVPMSFDIPATWSVVETGTKTVCVATTSHERTCFTVVLPCMANGDKLKPMVIFKRVTMPREKLLAGVCVVCKTSALMTGGCYTDCFRSRFHNRPSSGPKSLLVLDSLAAHKDTSVQKHINSMGAHIAIIPGGLTSKLQLLDVTVNHPFTCFIREEWDNWMTNGEHTFTPAGRQRRATYVEVCRWVLAAWDRIKLATILNGFRKCDILPDSESDYD</sequence>
<reference evidence="4" key="2">
    <citation type="journal article" date="2013" name="Nat. Genet.">
        <title>The draft genomes of soft-shell turtle and green sea turtle yield insights into the development and evolution of the turtle-specific body plan.</title>
        <authorList>
            <person name="Wang Z."/>
            <person name="Pascual-Anaya J."/>
            <person name="Zadissa A."/>
            <person name="Li W."/>
            <person name="Niimura Y."/>
            <person name="Huang Z."/>
            <person name="Li C."/>
            <person name="White S."/>
            <person name="Xiong Z."/>
            <person name="Fang D."/>
            <person name="Wang B."/>
            <person name="Ming Y."/>
            <person name="Chen Y."/>
            <person name="Zheng Y."/>
            <person name="Kuraku S."/>
            <person name="Pignatelli M."/>
            <person name="Herrero J."/>
            <person name="Beal K."/>
            <person name="Nozawa M."/>
            <person name="Li Q."/>
            <person name="Wang J."/>
            <person name="Zhang H."/>
            <person name="Yu L."/>
            <person name="Shigenobu S."/>
            <person name="Wang J."/>
            <person name="Liu J."/>
            <person name="Flicek P."/>
            <person name="Searle S."/>
            <person name="Wang J."/>
            <person name="Kuratani S."/>
            <person name="Yin Y."/>
            <person name="Aken B."/>
            <person name="Zhang G."/>
            <person name="Irie N."/>
        </authorList>
    </citation>
    <scope>NUCLEOTIDE SEQUENCE [LARGE SCALE GENOMIC DNA]</scope>
    <source>
        <strain evidence="4">Daiwa-1</strain>
    </source>
</reference>
<accession>K7G812</accession>
<dbReference type="InterPro" id="IPR004875">
    <property type="entry name" value="DDE_SF_endonuclease_dom"/>
</dbReference>
<evidence type="ECO:0008006" key="5">
    <source>
        <dbReference type="Google" id="ProtNLM"/>
    </source>
</evidence>
<reference evidence="3" key="3">
    <citation type="submission" date="2025-08" db="UniProtKB">
        <authorList>
            <consortium name="Ensembl"/>
        </authorList>
    </citation>
    <scope>IDENTIFICATION</scope>
</reference>
<evidence type="ECO:0000313" key="4">
    <source>
        <dbReference type="Proteomes" id="UP000007267"/>
    </source>
</evidence>
<dbReference type="AlphaFoldDB" id="K7G812"/>
<reference evidence="3" key="4">
    <citation type="submission" date="2025-09" db="UniProtKB">
        <authorList>
            <consortium name="Ensembl"/>
        </authorList>
    </citation>
    <scope>IDENTIFICATION</scope>
</reference>